<dbReference type="EMBL" id="KI657593">
    <property type="protein sequence ID" value="ETN86147.1"/>
    <property type="molecule type" value="Genomic_DNA"/>
</dbReference>
<evidence type="ECO:0000313" key="2">
    <source>
        <dbReference type="Proteomes" id="UP000053676"/>
    </source>
</evidence>
<reference evidence="2" key="1">
    <citation type="journal article" date="2014" name="Nat. Genet.">
        <title>Genome of the human hookworm Necator americanus.</title>
        <authorList>
            <person name="Tang Y.T."/>
            <person name="Gao X."/>
            <person name="Rosa B.A."/>
            <person name="Abubucker S."/>
            <person name="Hallsworth-Pepin K."/>
            <person name="Martin J."/>
            <person name="Tyagi R."/>
            <person name="Heizer E."/>
            <person name="Zhang X."/>
            <person name="Bhonagiri-Palsikar V."/>
            <person name="Minx P."/>
            <person name="Warren W.C."/>
            <person name="Wang Q."/>
            <person name="Zhan B."/>
            <person name="Hotez P.J."/>
            <person name="Sternberg P.W."/>
            <person name="Dougall A."/>
            <person name="Gaze S.T."/>
            <person name="Mulvenna J."/>
            <person name="Sotillo J."/>
            <person name="Ranganathan S."/>
            <person name="Rabelo E.M."/>
            <person name="Wilson R.K."/>
            <person name="Felgner P.L."/>
            <person name="Bethony J."/>
            <person name="Hawdon J.M."/>
            <person name="Gasser R.B."/>
            <person name="Loukas A."/>
            <person name="Mitreva M."/>
        </authorList>
    </citation>
    <scope>NUCLEOTIDE SEQUENCE [LARGE SCALE GENOMIC DNA]</scope>
</reference>
<sequence length="154" mass="18161">MLPALIDSTNVSDIQASARRRLLHRAHQQIRRGAAGFKDIAERAHEAGMRHVEKFQKEPPLCFIIMHRAYHKYGLKIAERAHEAGMRHVEKFQKEPPLCFIIMHRAYHKYGLKRISRNRSRRVVEIMARAFNNSEYLIYIKGNTTLRLQKLFNE</sequence>
<dbReference type="AlphaFoldDB" id="W2TYN6"/>
<dbReference type="KEGG" id="nai:NECAME_16454"/>
<dbReference type="OMA" id="PPLCFII"/>
<protein>
    <submittedName>
        <fullName evidence="1">Uncharacterized protein</fullName>
    </submittedName>
</protein>
<gene>
    <name evidence="1" type="ORF">NECAME_16454</name>
</gene>
<accession>W2TYN6</accession>
<keyword evidence="2" id="KW-1185">Reference proteome</keyword>
<organism evidence="1 2">
    <name type="scientific">Necator americanus</name>
    <name type="common">Human hookworm</name>
    <dbReference type="NCBI Taxonomy" id="51031"/>
    <lineage>
        <taxon>Eukaryota</taxon>
        <taxon>Metazoa</taxon>
        <taxon>Ecdysozoa</taxon>
        <taxon>Nematoda</taxon>
        <taxon>Chromadorea</taxon>
        <taxon>Rhabditida</taxon>
        <taxon>Rhabditina</taxon>
        <taxon>Rhabditomorpha</taxon>
        <taxon>Strongyloidea</taxon>
        <taxon>Ancylostomatidae</taxon>
        <taxon>Bunostominae</taxon>
        <taxon>Necator</taxon>
    </lineage>
</organism>
<name>W2TYN6_NECAM</name>
<dbReference type="Proteomes" id="UP000053676">
    <property type="component" value="Unassembled WGS sequence"/>
</dbReference>
<proteinExistence type="predicted"/>
<dbReference type="OrthoDB" id="10417774at2759"/>
<evidence type="ECO:0000313" key="1">
    <source>
        <dbReference type="EMBL" id="ETN86147.1"/>
    </source>
</evidence>